<evidence type="ECO:0000256" key="1">
    <source>
        <dbReference type="SAM" id="MobiDB-lite"/>
    </source>
</evidence>
<keyword evidence="3" id="KW-1185">Reference proteome</keyword>
<name>A0A9N7YSS4_PLEPL</name>
<dbReference type="AlphaFoldDB" id="A0A9N7YSS4"/>
<reference evidence="2" key="1">
    <citation type="submission" date="2020-03" db="EMBL/GenBank/DDBJ databases">
        <authorList>
            <person name="Weist P."/>
        </authorList>
    </citation>
    <scope>NUCLEOTIDE SEQUENCE</scope>
</reference>
<comment type="caution">
    <text evidence="2">The sequence shown here is derived from an EMBL/GenBank/DDBJ whole genome shotgun (WGS) entry which is preliminary data.</text>
</comment>
<gene>
    <name evidence="2" type="ORF">PLEPLA_LOCUS23730</name>
</gene>
<accession>A0A9N7YSS4</accession>
<evidence type="ECO:0000313" key="2">
    <source>
        <dbReference type="EMBL" id="CAB1435675.1"/>
    </source>
</evidence>
<evidence type="ECO:0000313" key="3">
    <source>
        <dbReference type="Proteomes" id="UP001153269"/>
    </source>
</evidence>
<organism evidence="2 3">
    <name type="scientific">Pleuronectes platessa</name>
    <name type="common">European plaice</name>
    <dbReference type="NCBI Taxonomy" id="8262"/>
    <lineage>
        <taxon>Eukaryota</taxon>
        <taxon>Metazoa</taxon>
        <taxon>Chordata</taxon>
        <taxon>Craniata</taxon>
        <taxon>Vertebrata</taxon>
        <taxon>Euteleostomi</taxon>
        <taxon>Actinopterygii</taxon>
        <taxon>Neopterygii</taxon>
        <taxon>Teleostei</taxon>
        <taxon>Neoteleostei</taxon>
        <taxon>Acanthomorphata</taxon>
        <taxon>Carangaria</taxon>
        <taxon>Pleuronectiformes</taxon>
        <taxon>Pleuronectoidei</taxon>
        <taxon>Pleuronectidae</taxon>
        <taxon>Pleuronectes</taxon>
    </lineage>
</organism>
<sequence length="193" mass="21876">MKERPNEPRRRRENSMSCLCYVPRETDFPAEGSQVSPLQPLIGFPGYSRALWESVAPSSSACVSQNWQRRRGEERRGEERRGEERRGEERMPRRTMPESLRAELFYDRFPPSHFMTGIVMSLEFGAASDWATRCSSLALSDSGTGSNRHPGHRAINHPAGTGLHFLNDYQFLQGTKRALWALGSKNLSTLSGF</sequence>
<proteinExistence type="predicted"/>
<dbReference type="EMBL" id="CADEAL010001793">
    <property type="protein sequence ID" value="CAB1435675.1"/>
    <property type="molecule type" value="Genomic_DNA"/>
</dbReference>
<feature type="compositionally biased region" description="Basic and acidic residues" evidence="1">
    <location>
        <begin position="70"/>
        <end position="94"/>
    </location>
</feature>
<feature type="region of interest" description="Disordered" evidence="1">
    <location>
        <begin position="63"/>
        <end position="94"/>
    </location>
</feature>
<protein>
    <submittedName>
        <fullName evidence="2">Uncharacterized protein</fullName>
    </submittedName>
</protein>
<dbReference type="Proteomes" id="UP001153269">
    <property type="component" value="Unassembled WGS sequence"/>
</dbReference>